<dbReference type="SMART" id="SM00248">
    <property type="entry name" value="ANK"/>
    <property type="match status" value="5"/>
</dbReference>
<keyword evidence="1" id="KW-0040">ANK repeat</keyword>
<evidence type="ECO:0000259" key="3">
    <source>
        <dbReference type="Pfam" id="PF13962"/>
    </source>
</evidence>
<keyword evidence="2" id="KW-0812">Transmembrane</keyword>
<evidence type="ECO:0000313" key="5">
    <source>
        <dbReference type="Proteomes" id="UP000026915"/>
    </source>
</evidence>
<feature type="transmembrane region" description="Helical" evidence="2">
    <location>
        <begin position="425"/>
        <end position="448"/>
    </location>
</feature>
<sequence>MAESAIISIRPCTTSEEKVMDAARSGDIGTLYQLIGEDVNVFKRMNKRRFFDTPLHIASAAGKTEFAMELMYLNPSFATKLNKDGLSPLHLALQEGQTELALSLLTINKNLVSVKGKMGYTPIHYLAMKETDRNRLTKFLNACPECIHHVTSRDETALHVAASNNNIKALEVLLRWLRKTSNCSMLQKERVLNHPNRDGDTVLHVAVSNKPPDPEMVRLLTSFRIKMKATNSRGSTALDILKCCRTQEDNINIKKCVDILGHDQCLNACRKGLWYFLELLSQWGYEIKHMSNDRGNALLVVTVLILTATYQATLSPPGGVLSLDADTNNKNVSALQIYFDNKNTTRVETKANYTAGSSVLQTIPFLWFFIPNLVAFAISFLLTCFVLLTLVSGLFSFTLILSLSMLLFCLLVSAVMIISPNNQSSNILLFCVYIIVYVTYCAIAPVLIPKIRRMFR</sequence>
<dbReference type="Pfam" id="PF00023">
    <property type="entry name" value="Ank"/>
    <property type="match status" value="1"/>
</dbReference>
<proteinExistence type="predicted"/>
<feature type="repeat" description="ANK" evidence="1">
    <location>
        <begin position="84"/>
        <end position="116"/>
    </location>
</feature>
<keyword evidence="2" id="KW-0472">Membrane</keyword>
<dbReference type="EMBL" id="CM001888">
    <property type="protein sequence ID" value="EOY18341.1"/>
    <property type="molecule type" value="Genomic_DNA"/>
</dbReference>
<protein>
    <submittedName>
        <fullName evidence="4">Ankyrin repeat-containing protein, putative</fullName>
    </submittedName>
</protein>
<dbReference type="PROSITE" id="PS50297">
    <property type="entry name" value="ANK_REP_REGION"/>
    <property type="match status" value="1"/>
</dbReference>
<dbReference type="PANTHER" id="PTHR24128:SF109">
    <property type="entry name" value="REPEAT-CONTAINING PROTEIN, PUTATIVE-RELATED"/>
    <property type="match status" value="1"/>
</dbReference>
<dbReference type="PROSITE" id="PS50088">
    <property type="entry name" value="ANK_REPEAT"/>
    <property type="match status" value="1"/>
</dbReference>
<gene>
    <name evidence="4" type="ORF">TCM_042946</name>
</gene>
<dbReference type="SUPFAM" id="SSF48403">
    <property type="entry name" value="Ankyrin repeat"/>
    <property type="match status" value="2"/>
</dbReference>
<feature type="transmembrane region" description="Helical" evidence="2">
    <location>
        <begin position="297"/>
        <end position="314"/>
    </location>
</feature>
<reference evidence="4 5" key="1">
    <citation type="journal article" date="2013" name="Genome Biol.">
        <title>The genome sequence of the most widely cultivated cacao type and its use to identify candidate genes regulating pod color.</title>
        <authorList>
            <person name="Motamayor J.C."/>
            <person name="Mockaitis K."/>
            <person name="Schmutz J."/>
            <person name="Haiminen N."/>
            <person name="Iii D.L."/>
            <person name="Cornejo O."/>
            <person name="Findley S.D."/>
            <person name="Zheng P."/>
            <person name="Utro F."/>
            <person name="Royaert S."/>
            <person name="Saski C."/>
            <person name="Jenkins J."/>
            <person name="Podicheti R."/>
            <person name="Zhao M."/>
            <person name="Scheffler B.E."/>
            <person name="Stack J.C."/>
            <person name="Feltus F.A."/>
            <person name="Mustiga G.M."/>
            <person name="Amores F."/>
            <person name="Phillips W."/>
            <person name="Marelli J.P."/>
            <person name="May G.D."/>
            <person name="Shapiro H."/>
            <person name="Ma J."/>
            <person name="Bustamante C.D."/>
            <person name="Schnell R.J."/>
            <person name="Main D."/>
            <person name="Gilbert D."/>
            <person name="Parida L."/>
            <person name="Kuhn D.N."/>
        </authorList>
    </citation>
    <scope>NUCLEOTIDE SEQUENCE [LARGE SCALE GENOMIC DNA]</scope>
    <source>
        <strain evidence="5">cv. Matina 1-6</strain>
    </source>
</reference>
<dbReference type="Pfam" id="PF13962">
    <property type="entry name" value="PGG"/>
    <property type="match status" value="1"/>
</dbReference>
<dbReference type="PANTHER" id="PTHR24128">
    <property type="entry name" value="HOMEOBOX PROTEIN WARIAI"/>
    <property type="match status" value="1"/>
</dbReference>
<dbReference type="eggNOG" id="KOG0504">
    <property type="taxonomic scope" value="Eukaryota"/>
</dbReference>
<accession>A0A061FMP3</accession>
<keyword evidence="5" id="KW-1185">Reference proteome</keyword>
<feature type="transmembrane region" description="Helical" evidence="2">
    <location>
        <begin position="397"/>
        <end position="419"/>
    </location>
</feature>
<dbReference type="AlphaFoldDB" id="A0A061FMP3"/>
<keyword evidence="2" id="KW-1133">Transmembrane helix</keyword>
<dbReference type="HOGENOM" id="CLU_000134_47_1_1"/>
<organism evidence="4 5">
    <name type="scientific">Theobroma cacao</name>
    <name type="common">Cacao</name>
    <name type="synonym">Cocoa</name>
    <dbReference type="NCBI Taxonomy" id="3641"/>
    <lineage>
        <taxon>Eukaryota</taxon>
        <taxon>Viridiplantae</taxon>
        <taxon>Streptophyta</taxon>
        <taxon>Embryophyta</taxon>
        <taxon>Tracheophyta</taxon>
        <taxon>Spermatophyta</taxon>
        <taxon>Magnoliopsida</taxon>
        <taxon>eudicotyledons</taxon>
        <taxon>Gunneridae</taxon>
        <taxon>Pentapetalae</taxon>
        <taxon>rosids</taxon>
        <taxon>malvids</taxon>
        <taxon>Malvales</taxon>
        <taxon>Malvaceae</taxon>
        <taxon>Byttnerioideae</taxon>
        <taxon>Theobroma</taxon>
    </lineage>
</organism>
<feature type="transmembrane region" description="Helical" evidence="2">
    <location>
        <begin position="365"/>
        <end position="390"/>
    </location>
</feature>
<dbReference type="Gramene" id="EOY18341">
    <property type="protein sequence ID" value="EOY18341"/>
    <property type="gene ID" value="TCM_042946"/>
</dbReference>
<feature type="domain" description="PGG" evidence="3">
    <location>
        <begin position="292"/>
        <end position="417"/>
    </location>
</feature>
<dbReference type="OMA" id="KMRKYVI"/>
<evidence type="ECO:0000256" key="2">
    <source>
        <dbReference type="SAM" id="Phobius"/>
    </source>
</evidence>
<dbReference type="Pfam" id="PF12796">
    <property type="entry name" value="Ank_2"/>
    <property type="match status" value="1"/>
</dbReference>
<evidence type="ECO:0000256" key="1">
    <source>
        <dbReference type="PROSITE-ProRule" id="PRU00023"/>
    </source>
</evidence>
<dbReference type="Gene3D" id="1.25.40.20">
    <property type="entry name" value="Ankyrin repeat-containing domain"/>
    <property type="match status" value="1"/>
</dbReference>
<dbReference type="InterPro" id="IPR036770">
    <property type="entry name" value="Ankyrin_rpt-contain_sf"/>
</dbReference>
<evidence type="ECO:0000313" key="4">
    <source>
        <dbReference type="EMBL" id="EOY18341.1"/>
    </source>
</evidence>
<dbReference type="Proteomes" id="UP000026915">
    <property type="component" value="Chromosome 10"/>
</dbReference>
<dbReference type="InParanoid" id="A0A061FMP3"/>
<name>A0A061FMP3_THECC</name>
<dbReference type="InterPro" id="IPR002110">
    <property type="entry name" value="Ankyrin_rpt"/>
</dbReference>
<dbReference type="InterPro" id="IPR026961">
    <property type="entry name" value="PGG_dom"/>
</dbReference>